<feature type="binding site" evidence="10">
    <location>
        <position position="686"/>
    </location>
    <ligand>
        <name>ATP</name>
        <dbReference type="ChEBI" id="CHEBI:30616"/>
    </ligand>
</feature>
<dbReference type="InterPro" id="IPR036921">
    <property type="entry name" value="PurM-like_N_sf"/>
</dbReference>
<dbReference type="RefSeq" id="WP_256604491.1">
    <property type="nucleotide sequence ID" value="NZ_JANIBJ010000065.1"/>
</dbReference>
<keyword evidence="17" id="KW-1185">Reference proteome</keyword>
<dbReference type="NCBIfam" id="NF003672">
    <property type="entry name" value="PRK05297.1"/>
    <property type="match status" value="1"/>
</dbReference>
<comment type="caution">
    <text evidence="16">The sequence shown here is derived from an EMBL/GenBank/DDBJ whole genome shotgun (WGS) entry which is preliminary data.</text>
</comment>
<keyword evidence="8 10" id="KW-0460">Magnesium</keyword>
<feature type="domain" description="PurM-like C-terminal" evidence="12">
    <location>
        <begin position="834"/>
        <end position="975"/>
    </location>
</feature>
<dbReference type="SUPFAM" id="SSF82697">
    <property type="entry name" value="PurS-like"/>
    <property type="match status" value="1"/>
</dbReference>
<keyword evidence="5 10" id="KW-0547">Nucleotide-binding</keyword>
<gene>
    <name evidence="10 16" type="primary">purL</name>
    <name evidence="16" type="synonym">purI</name>
    <name evidence="16" type="ORF">NP590_19915</name>
</gene>
<evidence type="ECO:0000256" key="2">
    <source>
        <dbReference type="ARBA" id="ARBA00008608"/>
    </source>
</evidence>
<feature type="domain" description="PurM-like C-terminal" evidence="12">
    <location>
        <begin position="440"/>
        <end position="596"/>
    </location>
</feature>
<dbReference type="CDD" id="cd02203">
    <property type="entry name" value="PurL_repeat1"/>
    <property type="match status" value="1"/>
</dbReference>
<dbReference type="Pfam" id="PF13507">
    <property type="entry name" value="GATase_5"/>
    <property type="match status" value="1"/>
</dbReference>
<dbReference type="PANTHER" id="PTHR10099">
    <property type="entry name" value="PHOSPHORIBOSYLFORMYLGLYCINAMIDINE SYNTHASE"/>
    <property type="match status" value="1"/>
</dbReference>
<dbReference type="SUPFAM" id="SSF109736">
    <property type="entry name" value="FGAM synthase PurL, linker domain"/>
    <property type="match status" value="1"/>
</dbReference>
<dbReference type="InterPro" id="IPR041609">
    <property type="entry name" value="PurL_linker"/>
</dbReference>
<feature type="domain" description="Phosphoribosylformylglycinamidine synthase linker" evidence="13">
    <location>
        <begin position="179"/>
        <end position="228"/>
    </location>
</feature>
<keyword evidence="3 10" id="KW-0436">Ligase</keyword>
<dbReference type="Pfam" id="PF18076">
    <property type="entry name" value="FGAR-AT_N"/>
    <property type="match status" value="1"/>
</dbReference>
<feature type="binding site" evidence="10">
    <location>
        <position position="892"/>
    </location>
    <ligand>
        <name>Mg(2+)</name>
        <dbReference type="ChEBI" id="CHEBI:18420"/>
    </ligand>
</feature>
<dbReference type="PANTHER" id="PTHR10099:SF1">
    <property type="entry name" value="PHOSPHORIBOSYLFORMYLGLYCINAMIDINE SYNTHASE"/>
    <property type="match status" value="1"/>
</dbReference>
<dbReference type="InterPro" id="IPR036676">
    <property type="entry name" value="PurM-like_C_sf"/>
</dbReference>
<evidence type="ECO:0000256" key="4">
    <source>
        <dbReference type="ARBA" id="ARBA00022723"/>
    </source>
</evidence>
<dbReference type="SUPFAM" id="SSF55326">
    <property type="entry name" value="PurM N-terminal domain-like"/>
    <property type="match status" value="2"/>
</dbReference>
<evidence type="ECO:0000256" key="6">
    <source>
        <dbReference type="ARBA" id="ARBA00022755"/>
    </source>
</evidence>
<dbReference type="EMBL" id="JANIBJ010000065">
    <property type="protein sequence ID" value="MCQ8106380.1"/>
    <property type="molecule type" value="Genomic_DNA"/>
</dbReference>
<keyword evidence="6 10" id="KW-0658">Purine biosynthesis</keyword>
<feature type="region of interest" description="Disordered" evidence="11">
    <location>
        <begin position="313"/>
        <end position="334"/>
    </location>
</feature>
<keyword evidence="9 10" id="KW-0315">Glutamine amidotransferase</keyword>
<evidence type="ECO:0000313" key="16">
    <source>
        <dbReference type="EMBL" id="MCQ8106380.1"/>
    </source>
</evidence>
<comment type="pathway">
    <text evidence="1 10">Purine metabolism; IMP biosynthesis via de novo pathway; 5-amino-1-(5-phospho-D-ribosyl)imidazole from N(2)-formyl-N(1)-(5-phospho-D-ribosyl)glycinamide: step 1/2.</text>
</comment>
<name>A0ABT1TLP0_9GAMM</name>
<feature type="active site" evidence="10">
    <location>
        <position position="1262"/>
    </location>
</feature>
<evidence type="ECO:0000256" key="5">
    <source>
        <dbReference type="ARBA" id="ARBA00022741"/>
    </source>
</evidence>
<evidence type="ECO:0000259" key="14">
    <source>
        <dbReference type="Pfam" id="PF18076"/>
    </source>
</evidence>
<dbReference type="CDD" id="cd02204">
    <property type="entry name" value="PurL_repeat2"/>
    <property type="match status" value="1"/>
</dbReference>
<dbReference type="Gene3D" id="3.30.1330.10">
    <property type="entry name" value="PurM-like, N-terminal domain"/>
    <property type="match status" value="2"/>
</dbReference>
<dbReference type="NCBIfam" id="TIGR01735">
    <property type="entry name" value="FGAM_synt"/>
    <property type="match status" value="1"/>
</dbReference>
<feature type="domain" description="FGAR-AT PurM N-terminal-like" evidence="15">
    <location>
        <begin position="656"/>
        <end position="815"/>
    </location>
</feature>
<evidence type="ECO:0000256" key="7">
    <source>
        <dbReference type="ARBA" id="ARBA00022840"/>
    </source>
</evidence>
<dbReference type="Pfam" id="PF22689">
    <property type="entry name" value="FGAR-AT_PurM_N-like"/>
    <property type="match status" value="1"/>
</dbReference>
<dbReference type="Gene3D" id="3.90.650.10">
    <property type="entry name" value="PurM-like C-terminal domain"/>
    <property type="match status" value="2"/>
</dbReference>
<evidence type="ECO:0000313" key="17">
    <source>
        <dbReference type="Proteomes" id="UP001524499"/>
    </source>
</evidence>
<dbReference type="GO" id="GO:0004642">
    <property type="term" value="F:phosphoribosylformylglycinamidine synthase activity"/>
    <property type="evidence" value="ECO:0007669"/>
    <property type="project" value="UniProtKB-EC"/>
</dbReference>
<evidence type="ECO:0000256" key="1">
    <source>
        <dbReference type="ARBA" id="ARBA00004920"/>
    </source>
</evidence>
<dbReference type="Proteomes" id="UP001524499">
    <property type="component" value="Unassembled WGS sequence"/>
</dbReference>
<feature type="active site" evidence="10">
    <location>
        <position position="1264"/>
    </location>
</feature>
<feature type="binding site" evidence="10">
    <location>
        <begin position="315"/>
        <end position="326"/>
    </location>
    <ligand>
        <name>ATP</name>
        <dbReference type="ChEBI" id="CHEBI:30616"/>
    </ligand>
</feature>
<organism evidence="16 17">
    <name type="scientific">Methylomonas subterranea</name>
    <dbReference type="NCBI Taxonomy" id="2952225"/>
    <lineage>
        <taxon>Bacteria</taxon>
        <taxon>Pseudomonadati</taxon>
        <taxon>Pseudomonadota</taxon>
        <taxon>Gammaproteobacteria</taxon>
        <taxon>Methylococcales</taxon>
        <taxon>Methylococcaceae</taxon>
        <taxon>Methylomonas</taxon>
    </lineage>
</organism>
<dbReference type="SUPFAM" id="SSF56042">
    <property type="entry name" value="PurM C-terminal domain-like"/>
    <property type="match status" value="2"/>
</dbReference>
<accession>A0ABT1TLP0</accession>
<evidence type="ECO:0000259" key="12">
    <source>
        <dbReference type="Pfam" id="PF02769"/>
    </source>
</evidence>
<dbReference type="CDD" id="cd01740">
    <property type="entry name" value="GATase1_FGAR_AT"/>
    <property type="match status" value="1"/>
</dbReference>
<feature type="binding site" evidence="10">
    <location>
        <position position="687"/>
    </location>
    <ligand>
        <name>Mg(2+)</name>
        <dbReference type="ChEBI" id="CHEBI:18420"/>
    </ligand>
</feature>
<dbReference type="EC" id="6.3.5.3" evidence="10"/>
<feature type="active site" description="Nucleophile" evidence="10">
    <location>
        <position position="1142"/>
    </location>
</feature>
<dbReference type="HAMAP" id="MF_00419">
    <property type="entry name" value="PurL_1"/>
    <property type="match status" value="1"/>
</dbReference>
<feature type="binding site" evidence="10">
    <location>
        <position position="730"/>
    </location>
    <ligand>
        <name>Mg(2+)</name>
        <dbReference type="ChEBI" id="CHEBI:18420"/>
    </ligand>
</feature>
<dbReference type="SUPFAM" id="SSF52317">
    <property type="entry name" value="Class I glutamine amidotransferase-like"/>
    <property type="match status" value="1"/>
</dbReference>
<dbReference type="Gene3D" id="1.10.8.750">
    <property type="entry name" value="Phosphoribosylformylglycinamidine synthase, linker domain"/>
    <property type="match status" value="1"/>
</dbReference>
<dbReference type="Gene3D" id="3.40.50.880">
    <property type="match status" value="1"/>
</dbReference>
<dbReference type="InterPro" id="IPR036604">
    <property type="entry name" value="PurS-like_sf"/>
</dbReference>
<dbReference type="InterPro" id="IPR040707">
    <property type="entry name" value="FGAR-AT_N"/>
</dbReference>
<feature type="domain" description="Phosphoribosylformylglycinamidine synthase N-terminal" evidence="14">
    <location>
        <begin position="35"/>
        <end position="154"/>
    </location>
</feature>
<comment type="catalytic activity">
    <reaction evidence="10">
        <text>N(2)-formyl-N(1)-(5-phospho-beta-D-ribosyl)glycinamide + L-glutamine + ATP + H2O = 2-formamido-N(1)-(5-O-phospho-beta-D-ribosyl)acetamidine + L-glutamate + ADP + phosphate + H(+)</text>
        <dbReference type="Rhea" id="RHEA:17129"/>
        <dbReference type="ChEBI" id="CHEBI:15377"/>
        <dbReference type="ChEBI" id="CHEBI:15378"/>
        <dbReference type="ChEBI" id="CHEBI:29985"/>
        <dbReference type="ChEBI" id="CHEBI:30616"/>
        <dbReference type="ChEBI" id="CHEBI:43474"/>
        <dbReference type="ChEBI" id="CHEBI:58359"/>
        <dbReference type="ChEBI" id="CHEBI:147286"/>
        <dbReference type="ChEBI" id="CHEBI:147287"/>
        <dbReference type="ChEBI" id="CHEBI:456216"/>
        <dbReference type="EC" id="6.3.5.3"/>
    </reaction>
</comment>
<keyword evidence="7 10" id="KW-0067">ATP-binding</keyword>
<dbReference type="Pfam" id="PF18072">
    <property type="entry name" value="FGAR-AT_linker"/>
    <property type="match status" value="1"/>
</dbReference>
<dbReference type="InterPro" id="IPR010918">
    <property type="entry name" value="PurM-like_C_dom"/>
</dbReference>
<comment type="similarity">
    <text evidence="2 10">In the N-terminal section; belongs to the FGAMS family.</text>
</comment>
<keyword evidence="10" id="KW-0963">Cytoplasm</keyword>
<dbReference type="Pfam" id="PF02769">
    <property type="entry name" value="AIRS_C"/>
    <property type="match status" value="2"/>
</dbReference>
<feature type="binding site" evidence="10">
    <location>
        <position position="894"/>
    </location>
    <ligand>
        <name>ATP</name>
        <dbReference type="ChEBI" id="CHEBI:30616"/>
    </ligand>
</feature>
<evidence type="ECO:0000259" key="15">
    <source>
        <dbReference type="Pfam" id="PF22689"/>
    </source>
</evidence>
<dbReference type="InterPro" id="IPR029062">
    <property type="entry name" value="Class_I_gatase-like"/>
</dbReference>
<reference evidence="16 17" key="1">
    <citation type="submission" date="2022-07" db="EMBL/GenBank/DDBJ databases">
        <title>Methylomonas rivi sp. nov., Methylomonas rosea sp. nov., Methylomonas aureus sp. nov. and Methylomonas subterranea sp. nov., four novel methanotrophs isolated from a freshwater creek and the deep terrestrial subsurface.</title>
        <authorList>
            <person name="Abin C."/>
            <person name="Sankaranarayanan K."/>
            <person name="Garner C."/>
            <person name="Sindelar R."/>
            <person name="Kotary K."/>
            <person name="Garner R."/>
            <person name="Barclay S."/>
            <person name="Lawson P."/>
            <person name="Krumholz L."/>
        </authorList>
    </citation>
    <scope>NUCLEOTIDE SEQUENCE [LARGE SCALE GENOMIC DNA]</scope>
    <source>
        <strain evidence="16 17">SURF-2</strain>
    </source>
</reference>
<dbReference type="PROSITE" id="PS51273">
    <property type="entry name" value="GATASE_TYPE_1"/>
    <property type="match status" value="1"/>
</dbReference>
<feature type="binding site" evidence="10">
    <location>
        <position position="726"/>
    </location>
    <ligand>
        <name>Mg(2+)</name>
        <dbReference type="ChEBI" id="CHEBI:18420"/>
    </ligand>
</feature>
<comment type="function">
    <text evidence="10">Phosphoribosylformylglycinamidine synthase involved in the purines biosynthetic pathway. Catalyzes the ATP-dependent conversion of formylglycinamide ribonucleotide (FGAR) and glutamine to yield formylglycinamidine ribonucleotide (FGAM) and glutamate.</text>
</comment>
<evidence type="ECO:0000256" key="9">
    <source>
        <dbReference type="ARBA" id="ARBA00022962"/>
    </source>
</evidence>
<evidence type="ECO:0000259" key="13">
    <source>
        <dbReference type="Pfam" id="PF18072"/>
    </source>
</evidence>
<dbReference type="SMART" id="SM01211">
    <property type="entry name" value="GATase_5"/>
    <property type="match status" value="1"/>
</dbReference>
<comment type="caution">
    <text evidence="10">Lacks conserved residue(s) required for the propagation of feature annotation.</text>
</comment>
<dbReference type="InterPro" id="IPR055181">
    <property type="entry name" value="FGAR-AT_PurM_N-like"/>
</dbReference>
<protein>
    <recommendedName>
        <fullName evidence="10">Phosphoribosylformylglycinamidine synthase</fullName>
        <shortName evidence="10">FGAM synthase</shortName>
        <shortName evidence="10">FGAMS</shortName>
        <ecNumber evidence="10">6.3.5.3</ecNumber>
    </recommendedName>
    <alternativeName>
        <fullName evidence="10">Formylglycinamide ribonucleotide amidotransferase</fullName>
        <shortName evidence="10">FGAR amidotransferase</shortName>
        <shortName evidence="10">FGAR-AT</shortName>
    </alternativeName>
</protein>
<evidence type="ECO:0000256" key="8">
    <source>
        <dbReference type="ARBA" id="ARBA00022842"/>
    </source>
</evidence>
<keyword evidence="4 10" id="KW-0479">Metal-binding</keyword>
<dbReference type="InterPro" id="IPR010073">
    <property type="entry name" value="PurL_large"/>
</dbReference>
<comment type="subcellular location">
    <subcellularLocation>
        <location evidence="10">Cytoplasm</location>
    </subcellularLocation>
</comment>
<comment type="subunit">
    <text evidence="10">Monomer.</text>
</comment>
<evidence type="ECO:0000256" key="11">
    <source>
        <dbReference type="SAM" id="MobiDB-lite"/>
    </source>
</evidence>
<evidence type="ECO:0000256" key="3">
    <source>
        <dbReference type="ARBA" id="ARBA00022598"/>
    </source>
</evidence>
<proteinExistence type="inferred from homology"/>
<evidence type="ECO:0000256" key="10">
    <source>
        <dbReference type="HAMAP-Rule" id="MF_00419"/>
    </source>
</evidence>
<sequence>MLTIPGTAALSSFRIEKLLSRLQALDASIQAVSARFVHFVQLDAPLADAQAQMLARLLDYGDTPGEAAAAADAQAGTTLSASLWVVPRLGSISPWSSKASEIAERCGLSAVKRIERGIEYTLTGTAQPSADALQRLSGVLHDRMTQQVVTDSARLDLFVEHAPKPLQSVVVIQQGRPALEAANAELGLALSADEIDYLTDAFTQLGRNPTDVELMMFAQANSEHCRHKIFNASWTIDGEEQTKSLFAMIRNTHGLHPDGILSAYSDNASVMAGPETRVFIRDAGSHAYGYVQEQAHILMKVETHNHPTAISPHPGAATGSGGEIRDEGATGRGSATKAGLTGFSVSHLNIPGFAQPWEADNGKPERIASALDIMLEGPIGGAAFNNEFGRPNIAGYFRSFEQPAETGEANQYRGYHKPIMIAGGMGNIRPMLVDKQPIPAGSLIIILGGPAMLIGLGGGAASSQTSGESAAELDFASVQRENPEMERRCQEVINHCNSLGDNTPIISIHDIGAGGLSNAVPEIIHDCDRGGRFELRKVNNADKGMSPMQIWCNEAQERYVVAIKPESLALFQSFCEREHCLYAVIGEATDAEHLTLSDAWLGGNPVDLPMSVLFGKPPKMHKDVRRLPKTLPDLQLQTVRLADAVKRVLAFPAVADKSFLIHIGDRSVTGLVARDQMVGPWQVPVADVAVTASGFYAYTGEAMALGERTPLALINGPASGRMAIGEALTNLAAAQIGKLGDVKLSANWMAAAGSPGEDAVLFDTVKAVGMELCPALGIAIPVGKDSLSMKTVWRDAGGDKTMTAPVSLIITAFAPVRDVRRTLTPQLQNNDSLLLLIDLGRGKNRLGGSVLAQVYKQLGNQAPDLDDPELFKAFFDSIQTLNRQGLLLAYHDRSDGGLLAALAEMLFAGRQGVDIDLSELGDDVLGALFNEELGAVIQIKAADLNQVARILDQAGLDDCSFRIGRTTADQRLQIRHGGQLLYAAGRAELQQTWAEVSYRMQALRDNPDCARRQYERIADDNDPGLSAVLTYDINDDIAAGFSNADRPKVAILREQGVNGHVEMAAAFDRAGFAAIDVHMTDIIAGRVSLADFTGLVACGGFSYGDVLGAGGGWAKSILFNPRARDEFAAFFARPDTFGLGVCNGCQMMSGLKDIIPGAEHWPQFKRNLSEQFEARVAMVKVQASPSIFFTGMAGSLLPVVVAHGEGRAEFGGQNPAAAKVAISYVDNYGKESTEFPANPNGSPLGITGLTTTDGRFTIMMPHPERCFRAVQNSWHPADWLEDGAWLRMFRNARVWVG</sequence>